<proteinExistence type="predicted"/>
<reference evidence="1" key="1">
    <citation type="submission" date="2020-12" db="EMBL/GenBank/DDBJ databases">
        <title>The genome sequence of Inhella sp. 1Y17.</title>
        <authorList>
            <person name="Liu Y."/>
        </authorList>
    </citation>
    <scope>NUCLEOTIDE SEQUENCE</scope>
    <source>
        <strain evidence="1">1Y17</strain>
    </source>
</reference>
<gene>
    <name evidence="1" type="ORF">I7X39_07805</name>
</gene>
<protein>
    <submittedName>
        <fullName evidence="1">DUF2332 domain-containing protein</fullName>
    </submittedName>
</protein>
<organism evidence="1 2">
    <name type="scientific">Inhella proteolytica</name>
    <dbReference type="NCBI Taxonomy" id="2795029"/>
    <lineage>
        <taxon>Bacteria</taxon>
        <taxon>Pseudomonadati</taxon>
        <taxon>Pseudomonadota</taxon>
        <taxon>Betaproteobacteria</taxon>
        <taxon>Burkholderiales</taxon>
        <taxon>Sphaerotilaceae</taxon>
        <taxon>Inhella</taxon>
    </lineage>
</organism>
<dbReference type="Proteomes" id="UP000613266">
    <property type="component" value="Unassembled WGS sequence"/>
</dbReference>
<dbReference type="AlphaFoldDB" id="A0A931J1V9"/>
<keyword evidence="2" id="KW-1185">Reference proteome</keyword>
<accession>A0A931J1V9</accession>
<comment type="caution">
    <text evidence="1">The sequence shown here is derived from an EMBL/GenBank/DDBJ whole genome shotgun (WGS) entry which is preliminary data.</text>
</comment>
<evidence type="ECO:0000313" key="1">
    <source>
        <dbReference type="EMBL" id="MBH9576806.1"/>
    </source>
</evidence>
<sequence>MHLLTPEAWAAHYRQFAAVDCPNQPSYVAICHAVAADPELLALHAPIPPEQARANLFLAAVHERLLAGVAHPLAAYFPSLGGRRAPDAELPALLRDFVLGPERPRIEAHLRQRATQTNEAGRSAMLRLALDALGDEQPRLALFEVGASAGLNLGVDEDRIDYGAFQRGPGTRLQLRCEWLDGTPPPASPWQLVARAGMDLAPVDAHDPVARRWLEACVWADDVARLQRLRQALAWAQARGPRIQAHADGLQALDDWRAALPTGVQPVLLTSWVLGYLQPEARQRFHAETLRRVREQGLAWICAEAPAHHPMPAPTAPPSPDGQSPMLLSLHTHAGSRPLLWSHPHGNWARAA</sequence>
<evidence type="ECO:0000313" key="2">
    <source>
        <dbReference type="Proteomes" id="UP000613266"/>
    </source>
</evidence>
<name>A0A931J1V9_9BURK</name>
<dbReference type="EMBL" id="JAEDAK010000004">
    <property type="protein sequence ID" value="MBH9576806.1"/>
    <property type="molecule type" value="Genomic_DNA"/>
</dbReference>
<dbReference type="Pfam" id="PF10094">
    <property type="entry name" value="DUF2332"/>
    <property type="match status" value="1"/>
</dbReference>
<dbReference type="RefSeq" id="WP_198110416.1">
    <property type="nucleotide sequence ID" value="NZ_JAEDAK010000004.1"/>
</dbReference>
<dbReference type="InterPro" id="IPR011200">
    <property type="entry name" value="UCP012608"/>
</dbReference>